<name>A0A317G8W7_BUTFI</name>
<dbReference type="AlphaFoldDB" id="A0A317G8W7"/>
<dbReference type="Pfam" id="PF06161">
    <property type="entry name" value="DUF975"/>
    <property type="match status" value="1"/>
</dbReference>
<keyword evidence="1" id="KW-0812">Transmembrane</keyword>
<dbReference type="PANTHER" id="PTHR40076:SF1">
    <property type="entry name" value="MEMBRANE PROTEIN"/>
    <property type="match status" value="1"/>
</dbReference>
<dbReference type="InterPro" id="IPR010380">
    <property type="entry name" value="DUF975"/>
</dbReference>
<dbReference type="PANTHER" id="PTHR40076">
    <property type="entry name" value="MEMBRANE PROTEIN-RELATED"/>
    <property type="match status" value="1"/>
</dbReference>
<proteinExistence type="predicted"/>
<feature type="transmembrane region" description="Helical" evidence="1">
    <location>
        <begin position="209"/>
        <end position="230"/>
    </location>
</feature>
<evidence type="ECO:0000256" key="1">
    <source>
        <dbReference type="SAM" id="Phobius"/>
    </source>
</evidence>
<dbReference type="Proteomes" id="UP000245488">
    <property type="component" value="Chromosome"/>
</dbReference>
<organism evidence="2 3">
    <name type="scientific">Butyrivibrio fibrisolvens</name>
    <dbReference type="NCBI Taxonomy" id="831"/>
    <lineage>
        <taxon>Bacteria</taxon>
        <taxon>Bacillati</taxon>
        <taxon>Bacillota</taxon>
        <taxon>Clostridia</taxon>
        <taxon>Lachnospirales</taxon>
        <taxon>Lachnospiraceae</taxon>
        <taxon>Butyrivibrio</taxon>
    </lineage>
</organism>
<accession>A0A317G8W7</accession>
<keyword evidence="1" id="KW-0472">Membrane</keyword>
<keyword evidence="1" id="KW-1133">Transmembrane helix</keyword>
<gene>
    <name evidence="2" type="ORF">CPT75_20175</name>
</gene>
<dbReference type="EMBL" id="NXNG01000001">
    <property type="protein sequence ID" value="PWT29250.1"/>
    <property type="molecule type" value="Genomic_DNA"/>
</dbReference>
<evidence type="ECO:0000313" key="2">
    <source>
        <dbReference type="EMBL" id="PWT29250.1"/>
    </source>
</evidence>
<reference evidence="2 3" key="1">
    <citation type="submission" date="2017-09" db="EMBL/GenBank/DDBJ databases">
        <title>High-quality draft genome sequence of Butyrivibrio fibrisolvens INBov1, isolated from cow rumen.</title>
        <authorList>
            <person name="Rodriguez Hernaez J."/>
            <person name="Rivarola M."/>
            <person name="Paniego N."/>
            <person name="Cravero S."/>
            <person name="Ceron Cucchi M."/>
            <person name="Martinez M.C."/>
        </authorList>
    </citation>
    <scope>NUCLEOTIDE SEQUENCE [LARGE SCALE GENOMIC DNA]</scope>
    <source>
        <strain evidence="2 3">INBov1</strain>
    </source>
</reference>
<feature type="transmembrane region" description="Helical" evidence="1">
    <location>
        <begin position="81"/>
        <end position="103"/>
    </location>
</feature>
<keyword evidence="3" id="KW-1185">Reference proteome</keyword>
<evidence type="ECO:0008006" key="4">
    <source>
        <dbReference type="Google" id="ProtNLM"/>
    </source>
</evidence>
<comment type="caution">
    <text evidence="2">The sequence shown here is derived from an EMBL/GenBank/DDBJ whole genome shotgun (WGS) entry which is preliminary data.</text>
</comment>
<feature type="transmembrane region" description="Helical" evidence="1">
    <location>
        <begin position="143"/>
        <end position="163"/>
    </location>
</feature>
<sequence>MRKFISSSYFCHIHCSRKEKKMWTISEVKSRGKGAFLANYFKSVIVAFVLSLLTAGTAASTSSQADKDNLENFFQTADPTLIYVFFGTIMTISFISLILKIFLFNPLQVGGYRFFKRNVEEGNVGINVLTEGFGTYAHSFITLFLRDLFLCLWSCLFFIPGIIKAYSYRMVPYIIKDNPELSATQVITRSREMMNGHKWNAFVYDLSFIGWYILGIIPFAGQILTIFWTAPYKQNSDAALYLEISGHSLHS</sequence>
<protein>
    <recommendedName>
        <fullName evidence="4">DUF975 domain-containing protein</fullName>
    </recommendedName>
</protein>
<evidence type="ECO:0000313" key="3">
    <source>
        <dbReference type="Proteomes" id="UP000245488"/>
    </source>
</evidence>